<evidence type="ECO:0000259" key="6">
    <source>
        <dbReference type="Pfam" id="PF00441"/>
    </source>
</evidence>
<evidence type="ECO:0000259" key="7">
    <source>
        <dbReference type="Pfam" id="PF02770"/>
    </source>
</evidence>
<dbReference type="Pfam" id="PF00441">
    <property type="entry name" value="Acyl-CoA_dh_1"/>
    <property type="match status" value="1"/>
</dbReference>
<dbReference type="Gene3D" id="1.20.140.10">
    <property type="entry name" value="Butyryl-CoA Dehydrogenase, subunit A, domain 3"/>
    <property type="match status" value="1"/>
</dbReference>
<dbReference type="Gene3D" id="1.10.540.10">
    <property type="entry name" value="Acyl-CoA dehydrogenase/oxidase, N-terminal domain"/>
    <property type="match status" value="1"/>
</dbReference>
<evidence type="ECO:0000313" key="9">
    <source>
        <dbReference type="EMBL" id="QNU66251.1"/>
    </source>
</evidence>
<keyword evidence="10" id="KW-1185">Reference proteome</keyword>
<feature type="domain" description="Acyl-CoA oxidase/dehydrogenase middle" evidence="7">
    <location>
        <begin position="130"/>
        <end position="206"/>
    </location>
</feature>
<dbReference type="InterPro" id="IPR036250">
    <property type="entry name" value="AcylCo_DH-like_C"/>
</dbReference>
<feature type="domain" description="Acyl-CoA dehydrogenase/oxidase C-terminal" evidence="6">
    <location>
        <begin position="219"/>
        <end position="366"/>
    </location>
</feature>
<dbReference type="InterPro" id="IPR006091">
    <property type="entry name" value="Acyl-CoA_Oxase/DH_mid-dom"/>
</dbReference>
<dbReference type="RefSeq" id="WP_137696995.1">
    <property type="nucleotide sequence ID" value="NZ_CP061336.1"/>
</dbReference>
<evidence type="ECO:0000256" key="2">
    <source>
        <dbReference type="ARBA" id="ARBA00009347"/>
    </source>
</evidence>
<dbReference type="InterPro" id="IPR037069">
    <property type="entry name" value="AcylCoA_DH/ox_N_sf"/>
</dbReference>
<dbReference type="Pfam" id="PF02771">
    <property type="entry name" value="Acyl-CoA_dh_N"/>
    <property type="match status" value="1"/>
</dbReference>
<evidence type="ECO:0000313" key="10">
    <source>
        <dbReference type="Proteomes" id="UP000306409"/>
    </source>
</evidence>
<comment type="similarity">
    <text evidence="2 5">Belongs to the acyl-CoA dehydrogenase family.</text>
</comment>
<dbReference type="SUPFAM" id="SSF56645">
    <property type="entry name" value="Acyl-CoA dehydrogenase NM domain-like"/>
    <property type="match status" value="1"/>
</dbReference>
<dbReference type="Gene3D" id="2.40.110.10">
    <property type="entry name" value="Butyryl-CoA Dehydrogenase, subunit A, domain 2"/>
    <property type="match status" value="1"/>
</dbReference>
<proteinExistence type="inferred from homology"/>
<gene>
    <name evidence="9" type="ORF">EHE19_015395</name>
</gene>
<dbReference type="InterPro" id="IPR009100">
    <property type="entry name" value="AcylCoA_DH/oxidase_NM_dom_sf"/>
</dbReference>
<comment type="cofactor">
    <cofactor evidence="1 5">
        <name>FAD</name>
        <dbReference type="ChEBI" id="CHEBI:57692"/>
    </cofactor>
</comment>
<dbReference type="AlphaFoldDB" id="A0A4U7JHS6"/>
<organism evidence="9 10">
    <name type="scientific">Ruminiclostridium herbifermentans</name>
    <dbReference type="NCBI Taxonomy" id="2488810"/>
    <lineage>
        <taxon>Bacteria</taxon>
        <taxon>Bacillati</taxon>
        <taxon>Bacillota</taxon>
        <taxon>Clostridia</taxon>
        <taxon>Eubacteriales</taxon>
        <taxon>Oscillospiraceae</taxon>
        <taxon>Ruminiclostridium</taxon>
    </lineage>
</organism>
<evidence type="ECO:0000256" key="3">
    <source>
        <dbReference type="ARBA" id="ARBA00022630"/>
    </source>
</evidence>
<dbReference type="GO" id="GO:0003995">
    <property type="term" value="F:acyl-CoA dehydrogenase activity"/>
    <property type="evidence" value="ECO:0007669"/>
    <property type="project" value="TreeGrafter"/>
</dbReference>
<feature type="domain" description="Acyl-CoA dehydrogenase/oxidase N-terminal" evidence="8">
    <location>
        <begin position="8"/>
        <end position="114"/>
    </location>
</feature>
<keyword evidence="3 5" id="KW-0285">Flavoprotein</keyword>
<accession>A0A4U7JHS6</accession>
<reference evidence="9 10" key="1">
    <citation type="submission" date="2020-09" db="EMBL/GenBank/DDBJ databases">
        <title>Characterization and genome sequencing of Ruminiclostridium sp. nov. MA18.</title>
        <authorList>
            <person name="Rettenmaier R."/>
            <person name="Kowollik M.-L."/>
            <person name="Liebl W."/>
            <person name="Zverlov V."/>
        </authorList>
    </citation>
    <scope>NUCLEOTIDE SEQUENCE [LARGE SCALE GENOMIC DNA]</scope>
    <source>
        <strain evidence="9 10">MA18</strain>
    </source>
</reference>
<dbReference type="InterPro" id="IPR009075">
    <property type="entry name" value="AcylCo_DH/oxidase_C"/>
</dbReference>
<evidence type="ECO:0000259" key="8">
    <source>
        <dbReference type="Pfam" id="PF02771"/>
    </source>
</evidence>
<dbReference type="KEGG" id="rher:EHE19_015395"/>
<keyword evidence="4 5" id="KW-0274">FAD</keyword>
<dbReference type="SUPFAM" id="SSF47203">
    <property type="entry name" value="Acyl-CoA dehydrogenase C-terminal domain-like"/>
    <property type="match status" value="1"/>
</dbReference>
<dbReference type="EMBL" id="CP061336">
    <property type="protein sequence ID" value="QNU66251.1"/>
    <property type="molecule type" value="Genomic_DNA"/>
</dbReference>
<sequence length="368" mass="41359">MYLFNDFQNEIKESIDDFILNVIEKQNSNDINKKTFLYEVLEQLGSLGYKGLMVSEEFGGVGLDAVSALLIISRIAYSDPSLAHVLETINFGFCYPIYLLGTQEQKELFLSNTLRENYIGTLAVNEPEKEIKTIAHKDGDYYILNGIKNMITCAGTAQYALVNALVDNNNTFFIVDLKNTDGIVIGKTEETMGLESMAVSEIYLEDAKVHKDNILLGIGKGLEVILKSMELMRICNSAVALGIAQRAFNEAVEYSKVRIINGQPLFEMQSVKYDLAEIKANLEMMETLVYYTGNIYSENVEGKILHSSISKLIVTEKAKEICDKCLQYFGGYGYVKGVKVEKLYRDIRIMTILGGVSEVMKWSISRFI</sequence>
<dbReference type="InterPro" id="IPR013786">
    <property type="entry name" value="AcylCoA_DH/ox_N"/>
</dbReference>
<evidence type="ECO:0000256" key="1">
    <source>
        <dbReference type="ARBA" id="ARBA00001974"/>
    </source>
</evidence>
<dbReference type="PANTHER" id="PTHR43884:SF12">
    <property type="entry name" value="ISOVALERYL-COA DEHYDROGENASE, MITOCHONDRIAL-RELATED"/>
    <property type="match status" value="1"/>
</dbReference>
<name>A0A4U7JHS6_9FIRM</name>
<protein>
    <submittedName>
        <fullName evidence="9">Acyl-CoA/acyl-ACP dehydrogenase</fullName>
    </submittedName>
</protein>
<evidence type="ECO:0000256" key="5">
    <source>
        <dbReference type="RuleBase" id="RU362125"/>
    </source>
</evidence>
<dbReference type="OrthoDB" id="9802447at2"/>
<dbReference type="Pfam" id="PF02770">
    <property type="entry name" value="Acyl-CoA_dh_M"/>
    <property type="match status" value="1"/>
</dbReference>
<evidence type="ECO:0000256" key="4">
    <source>
        <dbReference type="ARBA" id="ARBA00022827"/>
    </source>
</evidence>
<dbReference type="Proteomes" id="UP000306409">
    <property type="component" value="Chromosome"/>
</dbReference>
<dbReference type="PANTHER" id="PTHR43884">
    <property type="entry name" value="ACYL-COA DEHYDROGENASE"/>
    <property type="match status" value="1"/>
</dbReference>
<dbReference type="GO" id="GO:0050660">
    <property type="term" value="F:flavin adenine dinucleotide binding"/>
    <property type="evidence" value="ECO:0007669"/>
    <property type="project" value="InterPro"/>
</dbReference>
<keyword evidence="5" id="KW-0560">Oxidoreductase</keyword>
<dbReference type="InterPro" id="IPR046373">
    <property type="entry name" value="Acyl-CoA_Oxase/DH_mid-dom_sf"/>
</dbReference>